<evidence type="ECO:0000256" key="8">
    <source>
        <dbReference type="SAM" id="Phobius"/>
    </source>
</evidence>
<dbReference type="Pfam" id="PF09240">
    <property type="entry name" value="IL6Ra-bind"/>
    <property type="match status" value="1"/>
</dbReference>
<dbReference type="PANTHER" id="PTHR23037">
    <property type="entry name" value="CYTOKINE RECEPTOR"/>
    <property type="match status" value="1"/>
</dbReference>
<evidence type="ECO:0000256" key="7">
    <source>
        <dbReference type="ARBA" id="ARBA00023180"/>
    </source>
</evidence>
<feature type="chain" id="PRO_5033068675" evidence="9">
    <location>
        <begin position="17"/>
        <end position="410"/>
    </location>
</feature>
<dbReference type="PANTHER" id="PTHR23037:SF46">
    <property type="entry name" value="INTERLEUKIN 5 RECEPTOR SUBUNIT ALPHA"/>
    <property type="match status" value="1"/>
</dbReference>
<gene>
    <name evidence="11" type="primary">Il5ra</name>
    <name evidence="11" type="ORF">PITSOR_R12122</name>
</gene>
<evidence type="ECO:0000256" key="6">
    <source>
        <dbReference type="ARBA" id="ARBA00023170"/>
    </source>
</evidence>
<organism evidence="11 12">
    <name type="scientific">Pitta sordida</name>
    <name type="common">Hooded pitta</name>
    <dbReference type="NCBI Taxonomy" id="9163"/>
    <lineage>
        <taxon>Eukaryota</taxon>
        <taxon>Metazoa</taxon>
        <taxon>Chordata</taxon>
        <taxon>Craniata</taxon>
        <taxon>Vertebrata</taxon>
        <taxon>Euteleostomi</taxon>
        <taxon>Archelosauria</taxon>
        <taxon>Archosauria</taxon>
        <taxon>Dinosauria</taxon>
        <taxon>Saurischia</taxon>
        <taxon>Theropoda</taxon>
        <taxon>Coelurosauria</taxon>
        <taxon>Aves</taxon>
        <taxon>Neognathae</taxon>
        <taxon>Neoaves</taxon>
        <taxon>Telluraves</taxon>
        <taxon>Australaves</taxon>
        <taxon>Passeriformes</taxon>
        <taxon>Pittidae</taxon>
        <taxon>Pitta</taxon>
    </lineage>
</organism>
<dbReference type="Gene3D" id="2.60.40.10">
    <property type="entry name" value="Immunoglobulins"/>
    <property type="match status" value="3"/>
</dbReference>
<dbReference type="SUPFAM" id="SSF49265">
    <property type="entry name" value="Fibronectin type III"/>
    <property type="match status" value="2"/>
</dbReference>
<dbReference type="InterPro" id="IPR015321">
    <property type="entry name" value="TypeI_recpt_CBD"/>
</dbReference>
<feature type="domain" description="Type I cytokine receptor cytokine-binding" evidence="10">
    <location>
        <begin position="127"/>
        <end position="224"/>
    </location>
</feature>
<dbReference type="GO" id="GO:0009897">
    <property type="term" value="C:external side of plasma membrane"/>
    <property type="evidence" value="ECO:0007669"/>
    <property type="project" value="TreeGrafter"/>
</dbReference>
<accession>A0A851FC74</accession>
<keyword evidence="2 8" id="KW-0812">Transmembrane</keyword>
<feature type="non-terminal residue" evidence="11">
    <location>
        <position position="1"/>
    </location>
</feature>
<evidence type="ECO:0000313" key="12">
    <source>
        <dbReference type="Proteomes" id="UP000633448"/>
    </source>
</evidence>
<keyword evidence="7" id="KW-0325">Glycoprotein</keyword>
<dbReference type="InterPro" id="IPR036116">
    <property type="entry name" value="FN3_sf"/>
</dbReference>
<dbReference type="GO" id="GO:0004896">
    <property type="term" value="F:cytokine receptor activity"/>
    <property type="evidence" value="ECO:0007669"/>
    <property type="project" value="InterPro"/>
</dbReference>
<evidence type="ECO:0000256" key="5">
    <source>
        <dbReference type="ARBA" id="ARBA00023136"/>
    </source>
</evidence>
<name>A0A851FC74_PITSO</name>
<evidence type="ECO:0000256" key="1">
    <source>
        <dbReference type="ARBA" id="ARBA00004479"/>
    </source>
</evidence>
<dbReference type="EMBL" id="WEKX01013532">
    <property type="protein sequence ID" value="NWI90570.1"/>
    <property type="molecule type" value="Genomic_DNA"/>
</dbReference>
<feature type="signal peptide" evidence="9">
    <location>
        <begin position="1"/>
        <end position="16"/>
    </location>
</feature>
<evidence type="ECO:0000256" key="9">
    <source>
        <dbReference type="SAM" id="SignalP"/>
    </source>
</evidence>
<dbReference type="InterPro" id="IPR003532">
    <property type="entry name" value="Short_hematopoietin_rcpt_2_CS"/>
</dbReference>
<evidence type="ECO:0000313" key="11">
    <source>
        <dbReference type="EMBL" id="NWI90570.1"/>
    </source>
</evidence>
<keyword evidence="3 9" id="KW-0732">Signal</keyword>
<dbReference type="Proteomes" id="UP000633448">
    <property type="component" value="Unassembled WGS sequence"/>
</dbReference>
<feature type="transmembrane region" description="Helical" evidence="8">
    <location>
        <begin position="329"/>
        <end position="351"/>
    </location>
</feature>
<keyword evidence="4 8" id="KW-1133">Transmembrane helix</keyword>
<comment type="subcellular location">
    <subcellularLocation>
        <location evidence="1">Membrane</location>
        <topology evidence="1">Single-pass type I membrane protein</topology>
    </subcellularLocation>
</comment>
<evidence type="ECO:0000259" key="10">
    <source>
        <dbReference type="Pfam" id="PF09240"/>
    </source>
</evidence>
<sequence>MQLCLILLWTTSLVYPNTPQAAGVEVFPPVNFTLTVSALAQVLLHWQPNPEQDQGNYTIRYDVKILSPVPEEYDTKRTRSVRTAPLHDGFSARIRTLLLHQDLQLTSDWVTQKLPPLPGAPGTSVTNLSCVTHLPVSGAVSLHCFWLPGPGAPEDTEYFLFYRYRSYTGECHNYIKDEWDRNSGCSFPGTPIDPEEVDEVIVIHVNGSSKRAAIKPFQQLLDQNAIEKVNVPRNVTVSLEENNLLATWEKPISPFPEECFEYEFSLINWKSGNKQVLKLFSNQFQLRIDVTSRYSIQLRANHHTCRRRGVWSDWSDIIYVGQNRLESSVAWSLAVLCVSVSCMFLLIAVICKIKRLWTKLFPPIPTPSNKFRDLFPVEYERARTCTSETETEFSSLAEDLCCRALDDSVF</sequence>
<dbReference type="AlphaFoldDB" id="A0A851FC74"/>
<proteinExistence type="predicted"/>
<feature type="non-terminal residue" evidence="11">
    <location>
        <position position="410"/>
    </location>
</feature>
<evidence type="ECO:0000256" key="4">
    <source>
        <dbReference type="ARBA" id="ARBA00022989"/>
    </source>
</evidence>
<evidence type="ECO:0000256" key="3">
    <source>
        <dbReference type="ARBA" id="ARBA00022729"/>
    </source>
</evidence>
<evidence type="ECO:0000256" key="2">
    <source>
        <dbReference type="ARBA" id="ARBA00022692"/>
    </source>
</evidence>
<comment type="caution">
    <text evidence="11">The sequence shown here is derived from an EMBL/GenBank/DDBJ whole genome shotgun (WGS) entry which is preliminary data.</text>
</comment>
<dbReference type="OrthoDB" id="9890439at2759"/>
<dbReference type="InterPro" id="IPR013783">
    <property type="entry name" value="Ig-like_fold"/>
</dbReference>
<keyword evidence="5 8" id="KW-0472">Membrane</keyword>
<keyword evidence="12" id="KW-1185">Reference proteome</keyword>
<keyword evidence="6" id="KW-0675">Receptor</keyword>
<dbReference type="FunFam" id="2.60.40.10:FF:000818">
    <property type="entry name" value="Interleukin 5 receptor subunit alpha"/>
    <property type="match status" value="1"/>
</dbReference>
<reference evidence="11" key="1">
    <citation type="submission" date="2019-10" db="EMBL/GenBank/DDBJ databases">
        <title>Bird 10,000 Genomes (B10K) Project - Family phase.</title>
        <authorList>
            <person name="Zhang G."/>
        </authorList>
    </citation>
    <scope>NUCLEOTIDE SEQUENCE</scope>
    <source>
        <strain evidence="11">B10K-DU-002-53</strain>
        <tissue evidence="11">Muscle</tissue>
    </source>
</reference>
<protein>
    <submittedName>
        <fullName evidence="11">IL5RA protein</fullName>
    </submittedName>
</protein>
<dbReference type="PROSITE" id="PS01356">
    <property type="entry name" value="HEMATOPO_REC_S_F2"/>
    <property type="match status" value="1"/>
</dbReference>